<comment type="similarity">
    <text evidence="1">Belongs to the WD repeat EIPR1 family.</text>
</comment>
<proteinExistence type="inferred from homology"/>
<organism evidence="5 6">
    <name type="scientific">Batrachochytrium dendrobatidis (strain JEL423)</name>
    <dbReference type="NCBI Taxonomy" id="403673"/>
    <lineage>
        <taxon>Eukaryota</taxon>
        <taxon>Fungi</taxon>
        <taxon>Fungi incertae sedis</taxon>
        <taxon>Chytridiomycota</taxon>
        <taxon>Chytridiomycota incertae sedis</taxon>
        <taxon>Chytridiomycetes</taxon>
        <taxon>Rhizophydiales</taxon>
        <taxon>Rhizophydiales incertae sedis</taxon>
        <taxon>Batrachochytrium</taxon>
    </lineage>
</organism>
<dbReference type="GO" id="GO:0016567">
    <property type="term" value="P:protein ubiquitination"/>
    <property type="evidence" value="ECO:0007669"/>
    <property type="project" value="TreeGrafter"/>
</dbReference>
<dbReference type="SUPFAM" id="SSF50978">
    <property type="entry name" value="WD40 repeat-like"/>
    <property type="match status" value="1"/>
</dbReference>
<dbReference type="STRING" id="403673.A0A177WF37"/>
<dbReference type="OrthoDB" id="427795at2759"/>
<dbReference type="EMBL" id="DS022302">
    <property type="protein sequence ID" value="OAJ38709.1"/>
    <property type="molecule type" value="Genomic_DNA"/>
</dbReference>
<dbReference type="AlphaFoldDB" id="A0A177WF37"/>
<keyword evidence="2" id="KW-0853">WD repeat</keyword>
<name>A0A177WF37_BATDL</name>
<dbReference type="InterPro" id="IPR040323">
    <property type="entry name" value="EIPR1"/>
</dbReference>
<dbReference type="VEuPathDB" id="FungiDB:BDEG_22616"/>
<evidence type="ECO:0000256" key="3">
    <source>
        <dbReference type="ARBA" id="ARBA00022737"/>
    </source>
</evidence>
<feature type="domain" description="EIPR1-like beta-propeller" evidence="4">
    <location>
        <begin position="3"/>
        <end position="199"/>
    </location>
</feature>
<sequence>MSVFGLGRQGRVLVAQLGDTERNRWIAGSSSLLKDNKIYLIDYDEDQDEITHAAYAHPDEILSISPAPTKADLFFSCSFEENIPILSTTLWRFSQIDSDESGQLKQNGSNVLEEVTKLIPDGGQSDIHQVLWEPAGDTSQIVAIGRKKLYIYSLAQKDLKATLSTVIAIPMDAESCIGCAAWDPHHTSQISVAIGRNIIGWNISTNSDDCTIRIWDTRNTSTYLKNITDHSHWVWSVSFNRSHDQLLLSSSSDCQVNLDSVVSVSSVFFYDKNRLLSNSLVWLISKATDGLIASFDQHEEAVYSASWSAADPWIFASLSFDGRVVVNQVPREEKYRIMDC</sequence>
<dbReference type="InterPro" id="IPR015943">
    <property type="entry name" value="WD40/YVTN_repeat-like_dom_sf"/>
</dbReference>
<evidence type="ECO:0000313" key="5">
    <source>
        <dbReference type="EMBL" id="OAJ38709.1"/>
    </source>
</evidence>
<evidence type="ECO:0000259" key="4">
    <source>
        <dbReference type="Pfam" id="PF23609"/>
    </source>
</evidence>
<dbReference type="Proteomes" id="UP000077115">
    <property type="component" value="Unassembled WGS sequence"/>
</dbReference>
<dbReference type="InterPro" id="IPR059104">
    <property type="entry name" value="Beta-prop_EIPR1-like"/>
</dbReference>
<dbReference type="InterPro" id="IPR036322">
    <property type="entry name" value="WD40_repeat_dom_sf"/>
</dbReference>
<evidence type="ECO:0000313" key="6">
    <source>
        <dbReference type="Proteomes" id="UP000077115"/>
    </source>
</evidence>
<protein>
    <recommendedName>
        <fullName evidence="4">EIPR1-like beta-propeller domain-containing protein</fullName>
    </recommendedName>
</protein>
<evidence type="ECO:0000256" key="1">
    <source>
        <dbReference type="ARBA" id="ARBA00005672"/>
    </source>
</evidence>
<evidence type="ECO:0000256" key="2">
    <source>
        <dbReference type="ARBA" id="ARBA00022574"/>
    </source>
</evidence>
<dbReference type="PANTHER" id="PTHR14205">
    <property type="entry name" value="WD-REPEAT PROTEIN"/>
    <property type="match status" value="1"/>
</dbReference>
<gene>
    <name evidence="5" type="ORF">BDEG_22616</name>
</gene>
<dbReference type="Pfam" id="PF00400">
    <property type="entry name" value="WD40"/>
    <property type="match status" value="2"/>
</dbReference>
<keyword evidence="3" id="KW-0677">Repeat</keyword>
<dbReference type="PANTHER" id="PTHR14205:SF15">
    <property type="entry name" value="EARP AND GARP COMPLEX-INTERACTING PROTEIN 1"/>
    <property type="match status" value="1"/>
</dbReference>
<dbReference type="Gene3D" id="2.130.10.10">
    <property type="entry name" value="YVTN repeat-like/Quinoprotein amine dehydrogenase"/>
    <property type="match status" value="1"/>
</dbReference>
<dbReference type="InterPro" id="IPR001680">
    <property type="entry name" value="WD40_rpt"/>
</dbReference>
<accession>A0A177WF37</accession>
<reference evidence="5 6" key="1">
    <citation type="submission" date="2006-10" db="EMBL/GenBank/DDBJ databases">
        <title>The Genome Sequence of Batrachochytrium dendrobatidis JEL423.</title>
        <authorList>
            <consortium name="The Broad Institute Genome Sequencing Platform"/>
            <person name="Birren B."/>
            <person name="Lander E."/>
            <person name="Galagan J."/>
            <person name="Cuomo C."/>
            <person name="Devon K."/>
            <person name="Jaffe D."/>
            <person name="Butler J."/>
            <person name="Alvarez P."/>
            <person name="Gnerre S."/>
            <person name="Grabherr M."/>
            <person name="Kleber M."/>
            <person name="Mauceli E."/>
            <person name="Brockman W."/>
            <person name="Young S."/>
            <person name="LaButti K."/>
            <person name="Sykes S."/>
            <person name="DeCaprio D."/>
            <person name="Crawford M."/>
            <person name="Koehrsen M."/>
            <person name="Engels R."/>
            <person name="Montgomery P."/>
            <person name="Pearson M."/>
            <person name="Howarth C."/>
            <person name="Larson L."/>
            <person name="White J."/>
            <person name="O'Leary S."/>
            <person name="Kodira C."/>
            <person name="Zeng Q."/>
            <person name="Yandava C."/>
            <person name="Alvarado L."/>
            <person name="Longcore J."/>
            <person name="James T."/>
        </authorList>
    </citation>
    <scope>NUCLEOTIDE SEQUENCE [LARGE SCALE GENOMIC DNA]</scope>
    <source>
        <strain evidence="5 6">JEL423</strain>
    </source>
</reference>
<dbReference type="Pfam" id="PF23609">
    <property type="entry name" value="Beta-prop_EIPR1"/>
    <property type="match status" value="1"/>
</dbReference>
<dbReference type="SMART" id="SM00320">
    <property type="entry name" value="WD40"/>
    <property type="match status" value="3"/>
</dbReference>
<reference evidence="5 6" key="2">
    <citation type="submission" date="2016-05" db="EMBL/GenBank/DDBJ databases">
        <title>Lineage-specific infection strategies underlie the spectrum of fungal disease in amphibians.</title>
        <authorList>
            <person name="Cuomo C.A."/>
            <person name="Farrer R.A."/>
            <person name="James T."/>
            <person name="Longcore J."/>
            <person name="Birren B."/>
        </authorList>
    </citation>
    <scope>NUCLEOTIDE SEQUENCE [LARGE SCALE GENOMIC DNA]</scope>
    <source>
        <strain evidence="5 6">JEL423</strain>
    </source>
</reference>